<name>A0A0F8YEE6_9ZZZZ</name>
<reference evidence="1" key="1">
    <citation type="journal article" date="2015" name="Nature">
        <title>Complex archaea that bridge the gap between prokaryotes and eukaryotes.</title>
        <authorList>
            <person name="Spang A."/>
            <person name="Saw J.H."/>
            <person name="Jorgensen S.L."/>
            <person name="Zaremba-Niedzwiedzka K."/>
            <person name="Martijn J."/>
            <person name="Lind A.E."/>
            <person name="van Eijk R."/>
            <person name="Schleper C."/>
            <person name="Guy L."/>
            <person name="Ettema T.J."/>
        </authorList>
    </citation>
    <scope>NUCLEOTIDE SEQUENCE</scope>
</reference>
<accession>A0A0F8YEE6</accession>
<proteinExistence type="predicted"/>
<comment type="caution">
    <text evidence="1">The sequence shown here is derived from an EMBL/GenBank/DDBJ whole genome shotgun (WGS) entry which is preliminary data.</text>
</comment>
<feature type="non-terminal residue" evidence="1">
    <location>
        <position position="1"/>
    </location>
</feature>
<dbReference type="EMBL" id="LAZR01066982">
    <property type="protein sequence ID" value="KKK52514.1"/>
    <property type="molecule type" value="Genomic_DNA"/>
</dbReference>
<dbReference type="AlphaFoldDB" id="A0A0F8YEE6"/>
<protein>
    <submittedName>
        <fullName evidence="1">Uncharacterized protein</fullName>
    </submittedName>
</protein>
<organism evidence="1">
    <name type="scientific">marine sediment metagenome</name>
    <dbReference type="NCBI Taxonomy" id="412755"/>
    <lineage>
        <taxon>unclassified sequences</taxon>
        <taxon>metagenomes</taxon>
        <taxon>ecological metagenomes</taxon>
    </lineage>
</organism>
<evidence type="ECO:0000313" key="1">
    <source>
        <dbReference type="EMBL" id="KKK52514.1"/>
    </source>
</evidence>
<sequence length="280" mass="31262">ILESKQPKSVKLQRLRNLQKNISPTGTFRAIAKVIQKERIKLATKQAAGVSAVTSLGSAVALSSKSATAQKIKSLSKLKPLVRVNEVNKSLVANAEVLALGGKITQVQLQAIKQKLVLKQSRAARKQQLKVPTKPVVPLVPILPKGVEQTDLVRAIQKIGKDKAVQIIVGIQRRKSRKLGKPLPKWKALEKASKFVDRKSLDASFRLKVTGKKTKIKDRKPFNLDPKTFRGSKVNQLFQVERRSKRLNTAREVQLLKIAKKTKVKFPSGFFPKVKKKRKK</sequence>
<gene>
    <name evidence="1" type="ORF">LCGC14_3104170</name>
</gene>